<evidence type="ECO:0000313" key="2">
    <source>
        <dbReference type="EMBL" id="KFB71088.1"/>
    </source>
</evidence>
<accession>A0A080LS22</accession>
<dbReference type="AlphaFoldDB" id="A0A080LS22"/>
<evidence type="ECO:0000313" key="3">
    <source>
        <dbReference type="Proteomes" id="UP000020077"/>
    </source>
</evidence>
<keyword evidence="2" id="KW-0560">Oxidoreductase</keyword>
<comment type="similarity">
    <text evidence="1">Belongs to the short-chain dehydrogenases/reductases (SDR) family.</text>
</comment>
<dbReference type="Gene3D" id="3.40.50.720">
    <property type="entry name" value="NAD(P)-binding Rossmann-like Domain"/>
    <property type="match status" value="1"/>
</dbReference>
<gene>
    <name evidence="2" type="primary">fabG_4</name>
    <name evidence="2" type="ORF">AW09_003794</name>
</gene>
<proteinExistence type="inferred from homology"/>
<protein>
    <submittedName>
        <fullName evidence="2">3-oxoacyl-[acyl-carrier-protein] reductase FabG</fullName>
        <ecNumber evidence="2">1.1.1.100</ecNumber>
    </submittedName>
</protein>
<dbReference type="Proteomes" id="UP000020077">
    <property type="component" value="Unassembled WGS sequence"/>
</dbReference>
<dbReference type="InterPro" id="IPR050259">
    <property type="entry name" value="SDR"/>
</dbReference>
<dbReference type="SUPFAM" id="SSF51735">
    <property type="entry name" value="NAD(P)-binding Rossmann-fold domains"/>
    <property type="match status" value="1"/>
</dbReference>
<dbReference type="PANTHER" id="PTHR42879">
    <property type="entry name" value="3-OXOACYL-(ACYL-CARRIER-PROTEIN) REDUCTASE"/>
    <property type="match status" value="1"/>
</dbReference>
<evidence type="ECO:0000256" key="1">
    <source>
        <dbReference type="ARBA" id="ARBA00006484"/>
    </source>
</evidence>
<dbReference type="Pfam" id="PF00106">
    <property type="entry name" value="adh_short"/>
    <property type="match status" value="1"/>
</dbReference>
<comment type="caution">
    <text evidence="2">The sequence shown here is derived from an EMBL/GenBank/DDBJ whole genome shotgun (WGS) entry which is preliminary data.</text>
</comment>
<dbReference type="InterPro" id="IPR002347">
    <property type="entry name" value="SDR_fam"/>
</dbReference>
<reference evidence="2 3" key="1">
    <citation type="submission" date="2014-02" db="EMBL/GenBank/DDBJ databases">
        <title>Expanding our view of genomic diversity in Candidatus Accumulibacter clades.</title>
        <authorList>
            <person name="Skennerton C.T."/>
            <person name="Barr J.J."/>
            <person name="Slater F.R."/>
            <person name="Bond P.L."/>
            <person name="Tyson G.W."/>
        </authorList>
    </citation>
    <scope>NUCLEOTIDE SEQUENCE [LARGE SCALE GENOMIC DNA]</scope>
    <source>
        <strain evidence="3">BA-91</strain>
    </source>
</reference>
<dbReference type="GO" id="GO:0004316">
    <property type="term" value="F:3-oxoacyl-[acyl-carrier-protein] reductase (NADPH) activity"/>
    <property type="evidence" value="ECO:0007669"/>
    <property type="project" value="UniProtKB-EC"/>
</dbReference>
<dbReference type="EMBL" id="JDVG02000598">
    <property type="protein sequence ID" value="KFB71088.1"/>
    <property type="molecule type" value="Genomic_DNA"/>
</dbReference>
<dbReference type="PANTHER" id="PTHR42879:SF2">
    <property type="entry name" value="3-OXOACYL-[ACYL-CARRIER-PROTEIN] REDUCTASE FABG"/>
    <property type="match status" value="1"/>
</dbReference>
<dbReference type="EC" id="1.1.1.100" evidence="2"/>
<organism evidence="2 3">
    <name type="scientific">Candidatus Accumulibacter phosphatis</name>
    <dbReference type="NCBI Taxonomy" id="327160"/>
    <lineage>
        <taxon>Bacteria</taxon>
        <taxon>Pseudomonadati</taxon>
        <taxon>Pseudomonadota</taxon>
        <taxon>Betaproteobacteria</taxon>
        <taxon>Candidatus Accumulibacter</taxon>
    </lineage>
</organism>
<name>A0A080LS22_9PROT</name>
<dbReference type="InterPro" id="IPR036291">
    <property type="entry name" value="NAD(P)-bd_dom_sf"/>
</dbReference>
<sequence>MMLASPRVEYAASDARSAQMATDRHVIVHANRDRDKAAAFVGEIVACGGSVEAVIFDVAERESTATALSDIVAAGPIQILVNNAGIDADALCPAMSGEQWDSVIDVAVIAFLNVTRPLILLMIRRR</sequence>